<dbReference type="Pfam" id="PF16483">
    <property type="entry name" value="Glyco_hydro_64"/>
    <property type="match status" value="1"/>
</dbReference>
<organism evidence="2 3">
    <name type="scientific">Nocardiopsis aegyptia</name>
    <dbReference type="NCBI Taxonomy" id="220378"/>
    <lineage>
        <taxon>Bacteria</taxon>
        <taxon>Bacillati</taxon>
        <taxon>Actinomycetota</taxon>
        <taxon>Actinomycetes</taxon>
        <taxon>Streptosporangiales</taxon>
        <taxon>Nocardiopsidaceae</taxon>
        <taxon>Nocardiopsis</taxon>
    </lineage>
</organism>
<feature type="domain" description="GH64" evidence="1">
    <location>
        <begin position="44"/>
        <end position="393"/>
    </location>
</feature>
<proteinExistence type="predicted"/>
<sequence>MIDRRLFLGSASLAATVPLLGAAGCATSRADLTAASSSSGTANPGALPVGFANESGRFSDDDVLVYVVGTDLTTGGHCRVDAAGTPHPVSESDNTDDGYTDYSIPLSEASGLTLPYMSGRIYLALGGKLGIRIVADGNGNPALQLPAGWVEDDHGFDILHDTVEFTHNEDGMFCNTSMVDQFSVPIGIRLTGAADQTTGTFEPGGRRAVFDTLAADPDFGVLVHDDLRIIAPGHALDSGIFPADYFDPYVDRVWSHYAANDLRVTTNAGTFTGRVRDGRLVFDGGVSPIARPSTRDILFCDGALNAPNDGITGPVAAIVGAAFNRGTLLSHADQPASDPEEFYASDISNRYAGVFHEHTVDGKAYGFAFDDVGDFASYVQDHDPSALHVTLTAF</sequence>
<evidence type="ECO:0000313" key="2">
    <source>
        <dbReference type="EMBL" id="NYJ34691.1"/>
    </source>
</evidence>
<dbReference type="AlphaFoldDB" id="A0A7Z0EMD3"/>
<name>A0A7Z0EMD3_9ACTN</name>
<keyword evidence="3" id="KW-1185">Reference proteome</keyword>
<dbReference type="InterPro" id="IPR037176">
    <property type="entry name" value="Osmotin/thaumatin-like_sf"/>
</dbReference>
<dbReference type="RefSeq" id="WP_179823432.1">
    <property type="nucleotide sequence ID" value="NZ_JACCFS010000001.1"/>
</dbReference>
<evidence type="ECO:0000313" key="3">
    <source>
        <dbReference type="Proteomes" id="UP000572051"/>
    </source>
</evidence>
<dbReference type="InterPro" id="IPR006311">
    <property type="entry name" value="TAT_signal"/>
</dbReference>
<dbReference type="PROSITE" id="PS51257">
    <property type="entry name" value="PROKAR_LIPOPROTEIN"/>
    <property type="match status" value="1"/>
</dbReference>
<reference evidence="2 3" key="1">
    <citation type="submission" date="2020-07" db="EMBL/GenBank/DDBJ databases">
        <title>Sequencing the genomes of 1000 actinobacteria strains.</title>
        <authorList>
            <person name="Klenk H.-P."/>
        </authorList>
    </citation>
    <scope>NUCLEOTIDE SEQUENCE [LARGE SCALE GENOMIC DNA]</scope>
    <source>
        <strain evidence="2 3">DSM 44442</strain>
    </source>
</reference>
<protein>
    <recommendedName>
        <fullName evidence="1">GH64 domain-containing protein</fullName>
    </recommendedName>
</protein>
<dbReference type="Proteomes" id="UP000572051">
    <property type="component" value="Unassembled WGS sequence"/>
</dbReference>
<dbReference type="Gene3D" id="2.60.110.10">
    <property type="entry name" value="Thaumatin"/>
    <property type="match status" value="1"/>
</dbReference>
<dbReference type="PANTHER" id="PTHR38165">
    <property type="match status" value="1"/>
</dbReference>
<dbReference type="InterPro" id="IPR042517">
    <property type="entry name" value="Glyco_hydro_64_N_2"/>
</dbReference>
<dbReference type="Gene3D" id="3.30.920.50">
    <property type="entry name" value="Beta-1,3-glucanase, C-terminal domain"/>
    <property type="match status" value="1"/>
</dbReference>
<dbReference type="PROSITE" id="PS52006">
    <property type="entry name" value="GH64"/>
    <property type="match status" value="1"/>
</dbReference>
<dbReference type="EMBL" id="JACCFS010000001">
    <property type="protein sequence ID" value="NYJ34691.1"/>
    <property type="molecule type" value="Genomic_DNA"/>
</dbReference>
<dbReference type="PROSITE" id="PS51318">
    <property type="entry name" value="TAT"/>
    <property type="match status" value="1"/>
</dbReference>
<dbReference type="InterPro" id="IPR037398">
    <property type="entry name" value="Glyco_hydro_64_fam"/>
</dbReference>
<dbReference type="PANTHER" id="PTHR38165:SF1">
    <property type="entry name" value="GLUCANASE B"/>
    <property type="match status" value="1"/>
</dbReference>
<comment type="caution">
    <text evidence="2">The sequence shown here is derived from an EMBL/GenBank/DDBJ whole genome shotgun (WGS) entry which is preliminary data.</text>
</comment>
<gene>
    <name evidence="2" type="ORF">HNR10_002572</name>
</gene>
<dbReference type="InterPro" id="IPR032477">
    <property type="entry name" value="Glyco_hydro_64"/>
</dbReference>
<evidence type="ECO:0000259" key="1">
    <source>
        <dbReference type="PROSITE" id="PS52006"/>
    </source>
</evidence>
<accession>A0A7Z0EMD3</accession>